<gene>
    <name evidence="1" type="ORF">E2A64_08885</name>
</gene>
<evidence type="ECO:0008006" key="3">
    <source>
        <dbReference type="Google" id="ProtNLM"/>
    </source>
</evidence>
<evidence type="ECO:0000313" key="1">
    <source>
        <dbReference type="EMBL" id="TDH39172.1"/>
    </source>
</evidence>
<proteinExistence type="predicted"/>
<sequence>MSETKHKRHQLTKIGDELEQRVYYPRDAGCPVAAHVRRSGRDERLAKKCWLVNISEDGCLLTGDDFPARLADVYIVFPGLGAKVLGHVRGQGDLTLQIQFEKQLPVGIVTQISRITPAKSEHAK</sequence>
<dbReference type="AlphaFoldDB" id="A0A4R5PPY8"/>
<reference evidence="1 2" key="1">
    <citation type="journal article" date="2013" name="Int. J. Syst. Evol. Microbiol.">
        <title>Hoeflea suaedae sp. nov., an endophytic bacterium isolated from the root of the halophyte Suaeda maritima.</title>
        <authorList>
            <person name="Chung E.J."/>
            <person name="Park J.A."/>
            <person name="Pramanik P."/>
            <person name="Bibi F."/>
            <person name="Jeon C.O."/>
            <person name="Chung Y.R."/>
        </authorList>
    </citation>
    <scope>NUCLEOTIDE SEQUENCE [LARGE SCALE GENOMIC DNA]</scope>
    <source>
        <strain evidence="1 2">YC6898</strain>
    </source>
</reference>
<dbReference type="Proteomes" id="UP000295131">
    <property type="component" value="Unassembled WGS sequence"/>
</dbReference>
<evidence type="ECO:0000313" key="2">
    <source>
        <dbReference type="Proteomes" id="UP000295131"/>
    </source>
</evidence>
<accession>A0A4R5PPY8</accession>
<keyword evidence="2" id="KW-1185">Reference proteome</keyword>
<comment type="caution">
    <text evidence="1">The sequence shown here is derived from an EMBL/GenBank/DDBJ whole genome shotgun (WGS) entry which is preliminary data.</text>
</comment>
<dbReference type="RefSeq" id="WP_133284003.1">
    <property type="nucleotide sequence ID" value="NZ_SMSI01000001.1"/>
</dbReference>
<protein>
    <recommendedName>
        <fullName evidence="3">PilZ domain-containing protein</fullName>
    </recommendedName>
</protein>
<dbReference type="OrthoDB" id="8115543at2"/>
<organism evidence="1 2">
    <name type="scientific">Pseudohoeflea suaedae</name>
    <dbReference type="NCBI Taxonomy" id="877384"/>
    <lineage>
        <taxon>Bacteria</taxon>
        <taxon>Pseudomonadati</taxon>
        <taxon>Pseudomonadota</taxon>
        <taxon>Alphaproteobacteria</taxon>
        <taxon>Hyphomicrobiales</taxon>
        <taxon>Rhizobiaceae</taxon>
        <taxon>Pseudohoeflea</taxon>
    </lineage>
</organism>
<name>A0A4R5PPY8_9HYPH</name>
<dbReference type="EMBL" id="SMSI01000001">
    <property type="protein sequence ID" value="TDH39172.1"/>
    <property type="molecule type" value="Genomic_DNA"/>
</dbReference>